<dbReference type="EMBL" id="AP022620">
    <property type="protein sequence ID" value="BBZ78797.1"/>
    <property type="molecule type" value="Genomic_DNA"/>
</dbReference>
<evidence type="ECO:0000259" key="4">
    <source>
        <dbReference type="Pfam" id="PF20789"/>
    </source>
</evidence>
<dbReference type="KEGG" id="many:MANY_41340"/>
<feature type="domain" description="Acyl-CoA thioesterase-like N-terminal HotDog" evidence="3">
    <location>
        <begin position="28"/>
        <end position="109"/>
    </location>
</feature>
<dbReference type="InterPro" id="IPR042171">
    <property type="entry name" value="Acyl-CoA_hotdog"/>
</dbReference>
<dbReference type="Gene3D" id="2.40.160.210">
    <property type="entry name" value="Acyl-CoA thioesterase, double hotdog domain"/>
    <property type="match status" value="1"/>
</dbReference>
<name>A0A6N4WF44_9MYCO</name>
<dbReference type="PANTHER" id="PTHR11066">
    <property type="entry name" value="ACYL-COA THIOESTERASE"/>
    <property type="match status" value="1"/>
</dbReference>
<gene>
    <name evidence="5" type="ORF">MANY_41340</name>
</gene>
<dbReference type="GO" id="GO:0009062">
    <property type="term" value="P:fatty acid catabolic process"/>
    <property type="evidence" value="ECO:0007669"/>
    <property type="project" value="TreeGrafter"/>
</dbReference>
<dbReference type="RefSeq" id="WP_163805898.1">
    <property type="nucleotide sequence ID" value="NZ_AP022620.1"/>
</dbReference>
<dbReference type="PANTHER" id="PTHR11066:SF34">
    <property type="entry name" value="ACYL-COENZYME A THIOESTERASE 8"/>
    <property type="match status" value="1"/>
</dbReference>
<dbReference type="InterPro" id="IPR049450">
    <property type="entry name" value="ACOT8-like_C"/>
</dbReference>
<protein>
    <submittedName>
        <fullName evidence="5">Acyl-CoA thioesterase II</fullName>
    </submittedName>
</protein>
<evidence type="ECO:0000256" key="1">
    <source>
        <dbReference type="ARBA" id="ARBA00006538"/>
    </source>
</evidence>
<accession>A0A6N4WF44</accession>
<dbReference type="AlphaFoldDB" id="A0A6N4WF44"/>
<dbReference type="InterPro" id="IPR003703">
    <property type="entry name" value="Acyl_CoA_thio"/>
</dbReference>
<dbReference type="GO" id="GO:0047617">
    <property type="term" value="F:fatty acyl-CoA hydrolase activity"/>
    <property type="evidence" value="ECO:0007669"/>
    <property type="project" value="InterPro"/>
</dbReference>
<reference evidence="5 6" key="1">
    <citation type="journal article" date="2019" name="Emerg. Microbes Infect.">
        <title>Comprehensive subspecies identification of 175 nontuberculous mycobacteria species based on 7547 genomic profiles.</title>
        <authorList>
            <person name="Matsumoto Y."/>
            <person name="Kinjo T."/>
            <person name="Motooka D."/>
            <person name="Nabeya D."/>
            <person name="Jung N."/>
            <person name="Uechi K."/>
            <person name="Horii T."/>
            <person name="Iida T."/>
            <person name="Fujita J."/>
            <person name="Nakamura S."/>
        </authorList>
    </citation>
    <scope>NUCLEOTIDE SEQUENCE [LARGE SCALE GENOMIC DNA]</scope>
    <source>
        <strain evidence="5 6">JCM 30275</strain>
    </source>
</reference>
<keyword evidence="6" id="KW-1185">Reference proteome</keyword>
<proteinExistence type="inferred from homology"/>
<dbReference type="SUPFAM" id="SSF54637">
    <property type="entry name" value="Thioesterase/thiol ester dehydrase-isomerase"/>
    <property type="match status" value="2"/>
</dbReference>
<comment type="similarity">
    <text evidence="1">Belongs to the C/M/P thioester hydrolase family.</text>
</comment>
<evidence type="ECO:0000313" key="6">
    <source>
        <dbReference type="Proteomes" id="UP000467249"/>
    </source>
</evidence>
<dbReference type="GO" id="GO:0006637">
    <property type="term" value="P:acyl-CoA metabolic process"/>
    <property type="evidence" value="ECO:0007669"/>
    <property type="project" value="InterPro"/>
</dbReference>
<dbReference type="CDD" id="cd03444">
    <property type="entry name" value="Thioesterase_II_repeat1"/>
    <property type="match status" value="1"/>
</dbReference>
<keyword evidence="2" id="KW-0378">Hydrolase</keyword>
<sequence length="285" mass="31154">MVASVDSLIDLLSVRGAGIDQYLGSTPDIGMPRVFGGQAAAQGLMAAASTVAERLVPYSVQSHFFSAGLIGPPIEFHVERLRDSGSFSDRRVIAEQQGRRLLSVQASFHAPESGPEHQLTVEAVDGPSQGAAEMRPFPQEWPDFYRGWSSLDIDWYPDVKPGSATGEGALARLWARTSKPVEGPQALHSAIAICVADLTLLSNAFVPHGIKPHRDMMAFTLDHCLWFHRPFRVDQWLRFDQVSPSASEGRAFCTGRLFDERGNFVASATQVGLVRGWSGQPDQPR</sequence>
<evidence type="ECO:0000256" key="2">
    <source>
        <dbReference type="ARBA" id="ARBA00022801"/>
    </source>
</evidence>
<organism evidence="5 6">
    <name type="scientific">Mycolicibacterium anyangense</name>
    <dbReference type="NCBI Taxonomy" id="1431246"/>
    <lineage>
        <taxon>Bacteria</taxon>
        <taxon>Bacillati</taxon>
        <taxon>Actinomycetota</taxon>
        <taxon>Actinomycetes</taxon>
        <taxon>Mycobacteriales</taxon>
        <taxon>Mycobacteriaceae</taxon>
        <taxon>Mycolicibacterium</taxon>
    </lineage>
</organism>
<dbReference type="InterPro" id="IPR049449">
    <property type="entry name" value="TesB_ACOT8-like_N"/>
</dbReference>
<dbReference type="Proteomes" id="UP000467249">
    <property type="component" value="Chromosome"/>
</dbReference>
<feature type="domain" description="Acyl-CoA thioesterase-like C-terminal" evidence="4">
    <location>
        <begin position="136"/>
        <end position="274"/>
    </location>
</feature>
<dbReference type="Pfam" id="PF20789">
    <property type="entry name" value="4HBT_3C"/>
    <property type="match status" value="1"/>
</dbReference>
<dbReference type="Pfam" id="PF13622">
    <property type="entry name" value="4HBT_3"/>
    <property type="match status" value="1"/>
</dbReference>
<evidence type="ECO:0000259" key="3">
    <source>
        <dbReference type="Pfam" id="PF13622"/>
    </source>
</evidence>
<dbReference type="CDD" id="cd03445">
    <property type="entry name" value="Thioesterase_II_repeat2"/>
    <property type="match status" value="1"/>
</dbReference>
<evidence type="ECO:0000313" key="5">
    <source>
        <dbReference type="EMBL" id="BBZ78797.1"/>
    </source>
</evidence>
<dbReference type="InterPro" id="IPR029069">
    <property type="entry name" value="HotDog_dom_sf"/>
</dbReference>